<comment type="caution">
    <text evidence="2">The sequence shown here is derived from an EMBL/GenBank/DDBJ whole genome shotgun (WGS) entry which is preliminary data.</text>
</comment>
<keyword evidence="1" id="KW-0472">Membrane</keyword>
<proteinExistence type="predicted"/>
<gene>
    <name evidence="2" type="ORF">CQ405_06390</name>
</gene>
<reference evidence="3" key="1">
    <citation type="submission" date="2017-10" db="EMBL/GenBank/DDBJ databases">
        <title>Campylobacter species from seals.</title>
        <authorList>
            <person name="Gilbert M.J."/>
            <person name="Zomer A.L."/>
            <person name="Timmerman A.J."/>
            <person name="Duim B."/>
            <person name="Wagenaar J.A."/>
        </authorList>
    </citation>
    <scope>NUCLEOTIDE SEQUENCE [LARGE SCALE GENOMIC DNA]</scope>
    <source>
        <strain evidence="3">17S00004-5</strain>
    </source>
</reference>
<evidence type="ECO:0000256" key="1">
    <source>
        <dbReference type="SAM" id="Phobius"/>
    </source>
</evidence>
<feature type="transmembrane region" description="Helical" evidence="1">
    <location>
        <begin position="251"/>
        <end position="273"/>
    </location>
</feature>
<accession>A0A2P8QZS5</accession>
<feature type="transmembrane region" description="Helical" evidence="1">
    <location>
        <begin position="27"/>
        <end position="45"/>
    </location>
</feature>
<dbReference type="EMBL" id="PDHH01000005">
    <property type="protein sequence ID" value="PSM51754.1"/>
    <property type="molecule type" value="Genomic_DNA"/>
</dbReference>
<dbReference type="RefSeq" id="WP_106871843.1">
    <property type="nucleotide sequence ID" value="NZ_CP053841.1"/>
</dbReference>
<name>A0A2P8QZS5_9BACT</name>
<dbReference type="AlphaFoldDB" id="A0A2P8QZS5"/>
<keyword evidence="1" id="KW-0812">Transmembrane</keyword>
<sequence length="563" mass="64726">MLKSVFSIFIVVFLALFFIFIQDFYCFNIILFFILFTLVIFLEIFSYKYGYRIVFNSAFFANSSIFKRLFSGKLTISFISVFISLFYAGYLIFGLLFLTKIDFLFIFLALPSIFLLTKFTILRYFKKEFKHIDITSKKWIIILSSFISCAMYAILFFNDFDVEIIDNNFFEYLRISEPVSNFKCDILNEAYAYSFYANNSALWFKNAFLQDYKFIAIFLLFMNKFIFFIALNHLISFILSSDESKNGFGYFLNTIAVLAYVVFVFLGASYLSYDEVYEPKKKETQVEKVFKIIINNGMKFDINASSLDVLKNDINITKSKNLDNAKAVTDKYIDDIYEVGAKNLSKKLADFRYSPFVDYMVLWHSAVGKGANEYVYDKFKKFVDESFDKNFINNLENLVKIGIGKFEKDLYKDVDRNIPNTAVVAFDTNFTNIDSRNLNRVKISGFSVAGLGVGLVGKTLLKTASKTAAKTGAKIATSSGAGGSGLVCGAGAFVCVPAFAVATWFGFDYAFAKGDEFINRDEYEKSIYEEIMQNKDEFKSSINLELEKTYNEILENFYILQER</sequence>
<organism evidence="2 3">
    <name type="scientific">Campylobacter blaseri</name>
    <dbReference type="NCBI Taxonomy" id="2042961"/>
    <lineage>
        <taxon>Bacteria</taxon>
        <taxon>Pseudomonadati</taxon>
        <taxon>Campylobacterota</taxon>
        <taxon>Epsilonproteobacteria</taxon>
        <taxon>Campylobacterales</taxon>
        <taxon>Campylobacteraceae</taxon>
        <taxon>Campylobacter</taxon>
    </lineage>
</organism>
<feature type="transmembrane region" description="Helical" evidence="1">
    <location>
        <begin position="5"/>
        <end position="21"/>
    </location>
</feature>
<feature type="transmembrane region" description="Helical" evidence="1">
    <location>
        <begin position="74"/>
        <end position="97"/>
    </location>
</feature>
<feature type="transmembrane region" description="Helical" evidence="1">
    <location>
        <begin position="103"/>
        <end position="125"/>
    </location>
</feature>
<keyword evidence="1" id="KW-1133">Transmembrane helix</keyword>
<dbReference type="OrthoDB" id="5363756at2"/>
<evidence type="ECO:0000313" key="3">
    <source>
        <dbReference type="Proteomes" id="UP000240535"/>
    </source>
</evidence>
<evidence type="ECO:0000313" key="2">
    <source>
        <dbReference type="EMBL" id="PSM51754.1"/>
    </source>
</evidence>
<keyword evidence="3" id="KW-1185">Reference proteome</keyword>
<feature type="transmembrane region" description="Helical" evidence="1">
    <location>
        <begin position="214"/>
        <end position="239"/>
    </location>
</feature>
<feature type="transmembrane region" description="Helical" evidence="1">
    <location>
        <begin position="137"/>
        <end position="157"/>
    </location>
</feature>
<protein>
    <submittedName>
        <fullName evidence="2">Uncharacterized protein</fullName>
    </submittedName>
</protein>
<dbReference type="Proteomes" id="UP000240535">
    <property type="component" value="Unassembled WGS sequence"/>
</dbReference>